<evidence type="ECO:0000313" key="1">
    <source>
        <dbReference type="EMBL" id="RWR02647.1"/>
    </source>
</evidence>
<sequence>MRLQLLGVGSVPVLTLPLKGDDDSIINLSALARWLDMKRTTLFDHIQAKGLETAIREAVTAKRIKKLNT</sequence>
<accession>A0A443IF01</accession>
<comment type="caution">
    <text evidence="1">The sequence shown here is derived from an EMBL/GenBank/DDBJ whole genome shotgun (WGS) entry which is preliminary data.</text>
</comment>
<organism evidence="1 2">
    <name type="scientific">[Pantoea] beijingensis</name>
    <dbReference type="NCBI Taxonomy" id="1324864"/>
    <lineage>
        <taxon>Bacteria</taxon>
        <taxon>Pseudomonadati</taxon>
        <taxon>Pseudomonadota</taxon>
        <taxon>Gammaproteobacteria</taxon>
        <taxon>Enterobacterales</taxon>
        <taxon>Erwiniaceae</taxon>
        <taxon>Erwinia</taxon>
    </lineage>
</organism>
<dbReference type="RefSeq" id="WP_128176395.1">
    <property type="nucleotide sequence ID" value="NZ_CP071409.1"/>
</dbReference>
<proteinExistence type="predicted"/>
<dbReference type="EMBL" id="JMEE01000009">
    <property type="protein sequence ID" value="RWR02647.1"/>
    <property type="molecule type" value="Genomic_DNA"/>
</dbReference>
<protein>
    <submittedName>
        <fullName evidence="1">Uncharacterized protein</fullName>
    </submittedName>
</protein>
<dbReference type="AlphaFoldDB" id="A0A443IF01"/>
<dbReference type="Proteomes" id="UP000288794">
    <property type="component" value="Unassembled WGS sequence"/>
</dbReference>
<keyword evidence="2" id="KW-1185">Reference proteome</keyword>
<reference evidence="1 2" key="1">
    <citation type="submission" date="2014-04" db="EMBL/GenBank/DDBJ databases">
        <title>Draft genome sequence of Pantoea beijingensis strain LMG 27579, an emerging pathogen to Pleurotus eryngii with potential industrial application.</title>
        <authorList>
            <person name="Xu F."/>
            <person name="Liu Y."/>
            <person name="Wang S."/>
            <person name="Yin Y."/>
            <person name="Ma Y."/>
            <person name="Zhao S."/>
            <person name="Rong C."/>
        </authorList>
    </citation>
    <scope>NUCLEOTIDE SEQUENCE [LARGE SCALE GENOMIC DNA]</scope>
    <source>
        <strain evidence="1 2">LMG 27579</strain>
    </source>
</reference>
<evidence type="ECO:0000313" key="2">
    <source>
        <dbReference type="Proteomes" id="UP000288794"/>
    </source>
</evidence>
<gene>
    <name evidence="1" type="ORF">ED28_06595</name>
</gene>
<name>A0A443IF01_9GAMM</name>